<dbReference type="EMBL" id="LT907978">
    <property type="protein sequence ID" value="SOB72928.1"/>
    <property type="molecule type" value="Genomic_DNA"/>
</dbReference>
<proteinExistence type="inferred from homology"/>
<dbReference type="InterPro" id="IPR050088">
    <property type="entry name" value="IspD/TarI_cytidylyltransf_bact"/>
</dbReference>
<dbReference type="HAMAP" id="MF_00108">
    <property type="entry name" value="IspD"/>
    <property type="match status" value="1"/>
</dbReference>
<dbReference type="RefSeq" id="WP_096240868.1">
    <property type="nucleotide sequence ID" value="NZ_LT907978.1"/>
</dbReference>
<dbReference type="FunFam" id="3.90.550.10:FF:000003">
    <property type="entry name" value="2-C-methyl-D-erythritol 4-phosphate cytidylyltransferase"/>
    <property type="match status" value="1"/>
</dbReference>
<dbReference type="InterPro" id="IPR034683">
    <property type="entry name" value="IspD/TarI"/>
</dbReference>
<dbReference type="SUPFAM" id="SSF53448">
    <property type="entry name" value="Nucleotide-diphospho-sugar transferases"/>
    <property type="match status" value="1"/>
</dbReference>
<dbReference type="PANTHER" id="PTHR32125:SF4">
    <property type="entry name" value="2-C-METHYL-D-ERYTHRITOL 4-PHOSPHATE CYTIDYLYLTRANSFERASE, CHLOROPLASTIC"/>
    <property type="match status" value="1"/>
</dbReference>
<evidence type="ECO:0000256" key="5">
    <source>
        <dbReference type="ARBA" id="ARBA00022695"/>
    </source>
</evidence>
<dbReference type="GO" id="GO:0050518">
    <property type="term" value="F:2-C-methyl-D-erythritol 4-phosphate cytidylyltransferase activity"/>
    <property type="evidence" value="ECO:0007669"/>
    <property type="project" value="UniProtKB-UniRule"/>
</dbReference>
<evidence type="ECO:0000256" key="1">
    <source>
        <dbReference type="ARBA" id="ARBA00001282"/>
    </source>
</evidence>
<comment type="similarity">
    <text evidence="3 7">Belongs to the IspD/TarI cytidylyltransferase family. IspD subfamily.</text>
</comment>
<accession>A0A285PTH3</accession>
<gene>
    <name evidence="7" type="primary">ispD</name>
    <name evidence="8" type="ORF">EHLA_2303</name>
</gene>
<sequence>MKDKVTAVVLAAGKGSRMHSDIQKQYMTLLERPVITYALEAFEDSSVDEVILVVAPGEVEYAQKNILDKYSYKKVKKIVTGGAERYHSVYEALCVIPEENYVLIHDGARAFITPELIEFCIEQVKKDKSCVMGMPVKDTIKIVDDNCYAVSTPPRSSMWQIQTPQCFITKEIKEAYRKMMEAKDDSVTDDGMVMETYGIRGVRMIKGSYENIKITTPEDMLLGEAILKGRRQSQ</sequence>
<evidence type="ECO:0000256" key="4">
    <source>
        <dbReference type="ARBA" id="ARBA00022679"/>
    </source>
</evidence>
<evidence type="ECO:0000313" key="9">
    <source>
        <dbReference type="Proteomes" id="UP000217549"/>
    </source>
</evidence>
<dbReference type="PANTHER" id="PTHR32125">
    <property type="entry name" value="2-C-METHYL-D-ERYTHRITOL 4-PHOSPHATE CYTIDYLYLTRANSFERASE, CHLOROPLASTIC"/>
    <property type="match status" value="1"/>
</dbReference>
<dbReference type="GO" id="GO:0019288">
    <property type="term" value="P:isopentenyl diphosphate biosynthetic process, methylerythritol 4-phosphate pathway"/>
    <property type="evidence" value="ECO:0007669"/>
    <property type="project" value="UniProtKB-UniRule"/>
</dbReference>
<evidence type="ECO:0000313" key="8">
    <source>
        <dbReference type="EMBL" id="SOB72928.1"/>
    </source>
</evidence>
<evidence type="ECO:0000256" key="3">
    <source>
        <dbReference type="ARBA" id="ARBA00009789"/>
    </source>
</evidence>
<protein>
    <recommendedName>
        <fullName evidence="7">2-C-methyl-D-erythritol 4-phosphate cytidylyltransferase</fullName>
        <ecNumber evidence="7">2.7.7.60</ecNumber>
    </recommendedName>
    <alternativeName>
        <fullName evidence="7">4-diphosphocytidyl-2C-methyl-D-erythritol synthase</fullName>
    </alternativeName>
    <alternativeName>
        <fullName evidence="7">MEP cytidylyltransferase</fullName>
        <shortName evidence="7">MCT</shortName>
    </alternativeName>
</protein>
<dbReference type="UniPathway" id="UPA00056">
    <property type="reaction ID" value="UER00093"/>
</dbReference>
<comment type="catalytic activity">
    <reaction evidence="1 7">
        <text>2-C-methyl-D-erythritol 4-phosphate + CTP + H(+) = 4-CDP-2-C-methyl-D-erythritol + diphosphate</text>
        <dbReference type="Rhea" id="RHEA:13429"/>
        <dbReference type="ChEBI" id="CHEBI:15378"/>
        <dbReference type="ChEBI" id="CHEBI:33019"/>
        <dbReference type="ChEBI" id="CHEBI:37563"/>
        <dbReference type="ChEBI" id="CHEBI:57823"/>
        <dbReference type="ChEBI" id="CHEBI:58262"/>
        <dbReference type="EC" id="2.7.7.60"/>
    </reaction>
</comment>
<dbReference type="KEGG" id="ehl:EHLA_2303"/>
<dbReference type="Gene3D" id="3.90.550.10">
    <property type="entry name" value="Spore Coat Polysaccharide Biosynthesis Protein SpsA, Chain A"/>
    <property type="match status" value="1"/>
</dbReference>
<evidence type="ECO:0000256" key="2">
    <source>
        <dbReference type="ARBA" id="ARBA00004787"/>
    </source>
</evidence>
<dbReference type="STRING" id="39488.ERS852450_00502"/>
<evidence type="ECO:0000256" key="6">
    <source>
        <dbReference type="ARBA" id="ARBA00023229"/>
    </source>
</evidence>
<organism evidence="8 9">
    <name type="scientific">Anaerobutyricum hallii</name>
    <dbReference type="NCBI Taxonomy" id="39488"/>
    <lineage>
        <taxon>Bacteria</taxon>
        <taxon>Bacillati</taxon>
        <taxon>Bacillota</taxon>
        <taxon>Clostridia</taxon>
        <taxon>Lachnospirales</taxon>
        <taxon>Lachnospiraceae</taxon>
        <taxon>Anaerobutyricum</taxon>
    </lineage>
</organism>
<feature type="site" description="Transition state stabilizer" evidence="7">
    <location>
        <position position="24"/>
    </location>
</feature>
<feature type="site" description="Transition state stabilizer" evidence="7">
    <location>
        <position position="17"/>
    </location>
</feature>
<evidence type="ECO:0000256" key="7">
    <source>
        <dbReference type="HAMAP-Rule" id="MF_00108"/>
    </source>
</evidence>
<feature type="site" description="Positions MEP for the nucleophilic attack" evidence="7">
    <location>
        <position position="213"/>
    </location>
</feature>
<keyword evidence="4 7" id="KW-0808">Transferase</keyword>
<name>A0A285PTH3_9FIRM</name>
<dbReference type="PROSITE" id="PS01295">
    <property type="entry name" value="ISPD"/>
    <property type="match status" value="1"/>
</dbReference>
<dbReference type="EC" id="2.7.7.60" evidence="7"/>
<comment type="pathway">
    <text evidence="2 7">Isoprenoid biosynthesis; isopentenyl diphosphate biosynthesis via DXP pathway; isopentenyl diphosphate from 1-deoxy-D-xylulose 5-phosphate: step 2/6.</text>
</comment>
<keyword evidence="6 7" id="KW-0414">Isoprene biosynthesis</keyword>
<keyword evidence="9" id="KW-1185">Reference proteome</keyword>
<keyword evidence="5 7" id="KW-0548">Nucleotidyltransferase</keyword>
<comment type="function">
    <text evidence="7">Catalyzes the formation of 4-diphosphocytidyl-2-C-methyl-D-erythritol from CTP and 2-C-methyl-D-erythritol 4-phosphate (MEP).</text>
</comment>
<dbReference type="CDD" id="cd02516">
    <property type="entry name" value="CDP-ME_synthetase"/>
    <property type="match status" value="1"/>
</dbReference>
<dbReference type="InterPro" id="IPR001228">
    <property type="entry name" value="IspD"/>
</dbReference>
<dbReference type="AlphaFoldDB" id="A0A285PTH3"/>
<dbReference type="Pfam" id="PF01128">
    <property type="entry name" value="IspD"/>
    <property type="match status" value="1"/>
</dbReference>
<feature type="site" description="Positions MEP for the nucleophilic attack" evidence="7">
    <location>
        <position position="155"/>
    </location>
</feature>
<dbReference type="Proteomes" id="UP000217549">
    <property type="component" value="Chromosome I"/>
</dbReference>
<reference evidence="9" key="1">
    <citation type="submission" date="2017-09" db="EMBL/GenBank/DDBJ databases">
        <authorList>
            <person name="Shetty A S."/>
        </authorList>
    </citation>
    <scope>NUCLEOTIDE SEQUENCE [LARGE SCALE GENOMIC DNA]</scope>
</reference>
<dbReference type="InterPro" id="IPR018294">
    <property type="entry name" value="ISPD_synthase_CS"/>
</dbReference>
<dbReference type="InterPro" id="IPR029044">
    <property type="entry name" value="Nucleotide-diphossugar_trans"/>
</dbReference>
<dbReference type="NCBIfam" id="TIGR00453">
    <property type="entry name" value="ispD"/>
    <property type="match status" value="1"/>
</dbReference>